<protein>
    <submittedName>
        <fullName evidence="2">Bro-N domain-containing protein</fullName>
    </submittedName>
</protein>
<proteinExistence type="predicted"/>
<dbReference type="Pfam" id="PF02498">
    <property type="entry name" value="Bro-N"/>
    <property type="match status" value="1"/>
</dbReference>
<reference evidence="2 3" key="1">
    <citation type="submission" date="2024-01" db="EMBL/GenBank/DDBJ databases">
        <title>Unpublished Manusciprt.</title>
        <authorList>
            <person name="Duman M."/>
            <person name="Valdes E.G."/>
            <person name="Ajmi N."/>
            <person name="Altun S."/>
            <person name="Saticioglu I.B."/>
        </authorList>
    </citation>
    <scope>NUCLEOTIDE SEQUENCE [LARGE SCALE GENOMIC DNA]</scope>
    <source>
        <strain evidence="2 3">148P</strain>
    </source>
</reference>
<dbReference type="RefSeq" id="WP_330075239.1">
    <property type="nucleotide sequence ID" value="NZ_JAZDQJ010000015.1"/>
</dbReference>
<keyword evidence="3" id="KW-1185">Reference proteome</keyword>
<dbReference type="PANTHER" id="PTHR36180">
    <property type="entry name" value="DNA-BINDING PROTEIN-RELATED-RELATED"/>
    <property type="match status" value="1"/>
</dbReference>
<dbReference type="Proteomes" id="UP001335100">
    <property type="component" value="Unassembled WGS sequence"/>
</dbReference>
<dbReference type="PANTHER" id="PTHR36180:SF2">
    <property type="entry name" value="BRO FAMILY PROTEIN"/>
    <property type="match status" value="1"/>
</dbReference>
<dbReference type="EMBL" id="JAZDQJ010000015">
    <property type="protein sequence ID" value="MEE1934467.1"/>
    <property type="molecule type" value="Genomic_DNA"/>
</dbReference>
<organism evidence="2 3">
    <name type="scientific">Pseudomonas ulcerans</name>
    <dbReference type="NCBI Taxonomy" id="3115852"/>
    <lineage>
        <taxon>Bacteria</taxon>
        <taxon>Pseudomonadati</taxon>
        <taxon>Pseudomonadota</taxon>
        <taxon>Gammaproteobacteria</taxon>
        <taxon>Pseudomonadales</taxon>
        <taxon>Pseudomonadaceae</taxon>
        <taxon>Pseudomonas</taxon>
    </lineage>
</organism>
<gene>
    <name evidence="2" type="ORF">V0R50_14645</name>
</gene>
<evidence type="ECO:0000313" key="2">
    <source>
        <dbReference type="EMBL" id="MEE1934467.1"/>
    </source>
</evidence>
<dbReference type="InterPro" id="IPR003497">
    <property type="entry name" value="BRO_N_domain"/>
</dbReference>
<dbReference type="SMART" id="SM01040">
    <property type="entry name" value="Bro-N"/>
    <property type="match status" value="1"/>
</dbReference>
<dbReference type="PROSITE" id="PS51750">
    <property type="entry name" value="BRO_N"/>
    <property type="match status" value="1"/>
</dbReference>
<comment type="caution">
    <text evidence="2">The sequence shown here is derived from an EMBL/GenBank/DDBJ whole genome shotgun (WGS) entry which is preliminary data.</text>
</comment>
<evidence type="ECO:0000259" key="1">
    <source>
        <dbReference type="PROSITE" id="PS51750"/>
    </source>
</evidence>
<feature type="domain" description="Bro-N" evidence="1">
    <location>
        <begin position="1"/>
        <end position="107"/>
    </location>
</feature>
<accession>A0ABU7HSE9</accession>
<name>A0ABU7HSE9_9PSED</name>
<sequence length="164" mass="19340">MTNFHEPTLFTRHNRPLHTLWLESQAWFCARELGRLMGKFIDKRCVDRLDPDQWRSVRLLHYGRCVETLMISESGTYTLLAHHYVPENRALRHWLTHEVVAVLRDGRDSVSNDGPRLERMVWGSGQQVLSALYWQNEPWVRLRDMPMVLGEEGTERADTGWRGK</sequence>
<evidence type="ECO:0000313" key="3">
    <source>
        <dbReference type="Proteomes" id="UP001335100"/>
    </source>
</evidence>